<keyword evidence="2" id="KW-1185">Reference proteome</keyword>
<evidence type="ECO:0000313" key="2">
    <source>
        <dbReference type="Proteomes" id="UP000834106"/>
    </source>
</evidence>
<accession>A0AAD1ZBY4</accession>
<dbReference type="PANTHER" id="PTHR33240">
    <property type="entry name" value="OS08G0508500 PROTEIN"/>
    <property type="match status" value="1"/>
</dbReference>
<reference evidence="1" key="1">
    <citation type="submission" date="2023-05" db="EMBL/GenBank/DDBJ databases">
        <authorList>
            <person name="Huff M."/>
        </authorList>
    </citation>
    <scope>NUCLEOTIDE SEQUENCE</scope>
</reference>
<dbReference type="AlphaFoldDB" id="A0AAD1ZBY4"/>
<dbReference type="Proteomes" id="UP000834106">
    <property type="component" value="Chromosome 8"/>
</dbReference>
<name>A0AAD1ZBY4_9LAMI</name>
<dbReference type="EMBL" id="OU503043">
    <property type="protein sequence ID" value="CAI9766996.1"/>
    <property type="molecule type" value="Genomic_DNA"/>
</dbReference>
<organism evidence="1 2">
    <name type="scientific">Fraxinus pennsylvanica</name>
    <dbReference type="NCBI Taxonomy" id="56036"/>
    <lineage>
        <taxon>Eukaryota</taxon>
        <taxon>Viridiplantae</taxon>
        <taxon>Streptophyta</taxon>
        <taxon>Embryophyta</taxon>
        <taxon>Tracheophyta</taxon>
        <taxon>Spermatophyta</taxon>
        <taxon>Magnoliopsida</taxon>
        <taxon>eudicotyledons</taxon>
        <taxon>Gunneridae</taxon>
        <taxon>Pentapetalae</taxon>
        <taxon>asterids</taxon>
        <taxon>lamiids</taxon>
        <taxon>Lamiales</taxon>
        <taxon>Oleaceae</taxon>
        <taxon>Oleeae</taxon>
        <taxon>Fraxinus</taxon>
    </lineage>
</organism>
<gene>
    <name evidence="1" type="ORF">FPE_LOCUS14426</name>
</gene>
<protein>
    <submittedName>
        <fullName evidence="1">Uncharacterized protein</fullName>
    </submittedName>
</protein>
<proteinExistence type="predicted"/>
<evidence type="ECO:0000313" key="1">
    <source>
        <dbReference type="EMBL" id="CAI9766996.1"/>
    </source>
</evidence>
<sequence length="144" mass="16398">MNYAREVKDPSMMSYLINSTGRRSRNVPPINFSPEDTTRGHYPHCNSLVVQAIVARNGLRRILVDNGSSVNILFGTTFNKMMVDHELTPMTAPLYSFTSDNIVPRGRITLAVEMGEQSFKAHHFMKFLIVDYDLLTMEYLDNPP</sequence>
<dbReference type="PANTHER" id="PTHR33240:SF15">
    <property type="entry name" value="GAG-PRO-LIKE PROTEIN"/>
    <property type="match status" value="1"/>
</dbReference>